<protein>
    <submittedName>
        <fullName evidence="1">Uncharacterized protein</fullName>
    </submittedName>
</protein>
<evidence type="ECO:0000313" key="1">
    <source>
        <dbReference type="EMBL" id="KAJ7382887.1"/>
    </source>
</evidence>
<proteinExistence type="predicted"/>
<dbReference type="Proteomes" id="UP001163046">
    <property type="component" value="Unassembled WGS sequence"/>
</dbReference>
<reference evidence="1" key="1">
    <citation type="submission" date="2023-01" db="EMBL/GenBank/DDBJ databases">
        <title>Genome assembly of the deep-sea coral Lophelia pertusa.</title>
        <authorList>
            <person name="Herrera S."/>
            <person name="Cordes E."/>
        </authorList>
    </citation>
    <scope>NUCLEOTIDE SEQUENCE</scope>
    <source>
        <strain evidence="1">USNM1676648</strain>
        <tissue evidence="1">Polyp</tissue>
    </source>
</reference>
<organism evidence="1 2">
    <name type="scientific">Desmophyllum pertusum</name>
    <dbReference type="NCBI Taxonomy" id="174260"/>
    <lineage>
        <taxon>Eukaryota</taxon>
        <taxon>Metazoa</taxon>
        <taxon>Cnidaria</taxon>
        <taxon>Anthozoa</taxon>
        <taxon>Hexacorallia</taxon>
        <taxon>Scleractinia</taxon>
        <taxon>Caryophylliina</taxon>
        <taxon>Caryophylliidae</taxon>
        <taxon>Desmophyllum</taxon>
    </lineage>
</organism>
<gene>
    <name evidence="1" type="ORF">OS493_031945</name>
</gene>
<comment type="caution">
    <text evidence="1">The sequence shown here is derived from an EMBL/GenBank/DDBJ whole genome shotgun (WGS) entry which is preliminary data.</text>
</comment>
<sequence length="97" mass="11197">MCLLRHNFTVQHPGSCEGFPFQRGRRHMPHIPSLGYSHCEKWLAFSSLHKPLFSEHDSVYFANAQHPPSDYNNAYCKVSMIQLPMNNLGFFPYGVVK</sequence>
<keyword evidence="2" id="KW-1185">Reference proteome</keyword>
<dbReference type="OrthoDB" id="5960765at2759"/>
<dbReference type="EMBL" id="MU825911">
    <property type="protein sequence ID" value="KAJ7382887.1"/>
    <property type="molecule type" value="Genomic_DNA"/>
</dbReference>
<evidence type="ECO:0000313" key="2">
    <source>
        <dbReference type="Proteomes" id="UP001163046"/>
    </source>
</evidence>
<name>A0A9X0D0P3_9CNID</name>
<accession>A0A9X0D0P3</accession>
<dbReference type="AlphaFoldDB" id="A0A9X0D0P3"/>